<organism evidence="4 5">
    <name type="scientific">Marinibacterium profundimaris</name>
    <dbReference type="NCBI Taxonomy" id="1679460"/>
    <lineage>
        <taxon>Bacteria</taxon>
        <taxon>Pseudomonadati</taxon>
        <taxon>Pseudomonadota</taxon>
        <taxon>Alphaproteobacteria</taxon>
        <taxon>Rhodobacterales</taxon>
        <taxon>Paracoccaceae</taxon>
        <taxon>Marinibacterium</taxon>
    </lineage>
</organism>
<evidence type="ECO:0000313" key="4">
    <source>
        <dbReference type="EMBL" id="OWU76170.1"/>
    </source>
</evidence>
<evidence type="ECO:0000256" key="1">
    <source>
        <dbReference type="ARBA" id="ARBA00010634"/>
    </source>
</evidence>
<keyword evidence="5" id="KW-1185">Reference proteome</keyword>
<keyword evidence="4" id="KW-0449">Lipoprotein</keyword>
<name>A0A225NQV3_9RHOB</name>
<comment type="similarity">
    <text evidence="1">Belongs to the MlaA family.</text>
</comment>
<evidence type="ECO:0000256" key="3">
    <source>
        <dbReference type="SAM" id="MobiDB-lite"/>
    </source>
</evidence>
<dbReference type="PRINTS" id="PR01805">
    <property type="entry name" value="VACJLIPOPROT"/>
</dbReference>
<comment type="caution">
    <text evidence="4">The sequence shown here is derived from an EMBL/GenBank/DDBJ whole genome shotgun (WGS) entry which is preliminary data.</text>
</comment>
<dbReference type="OrthoDB" id="9785326at2"/>
<keyword evidence="2" id="KW-0732">Signal</keyword>
<dbReference type="EMBL" id="AQQR01000002">
    <property type="protein sequence ID" value="OWU76170.1"/>
    <property type="molecule type" value="Genomic_DNA"/>
</dbReference>
<sequence>MLLPLLAACSTPPAGQIAETGVYDPYEKQNRAVHQFNKGFDRYAFRPAGVGFSAVVPDPIEDSIGYFSDNLGMPKVMINALLQGDFENFGWALARFLMNSTIGGFGLSDPASEFGVPVVDKDFGQTLHVWGAKEGAYLELPFYGPSTERDTVGIMVDIWLNPFSFIGDNPLGDATLYSKGGELLSDRGRYAGTIDSVLYESTDSYATARVIYLQNRRFELGTSGSEEAFDPYADPYDDPYADPSAAGAAPSTVAAADPYSDPYFDPYEDPYAQ</sequence>
<dbReference type="Proteomes" id="UP000215377">
    <property type="component" value="Unassembled WGS sequence"/>
</dbReference>
<dbReference type="GO" id="GO:0016020">
    <property type="term" value="C:membrane"/>
    <property type="evidence" value="ECO:0007669"/>
    <property type="project" value="InterPro"/>
</dbReference>
<feature type="compositionally biased region" description="Low complexity" evidence="3">
    <location>
        <begin position="241"/>
        <end position="256"/>
    </location>
</feature>
<reference evidence="4 5" key="1">
    <citation type="submission" date="2013-04" db="EMBL/GenBank/DDBJ databases">
        <title>Oceanicola sp. 22II1-22F33 Genome Sequencing.</title>
        <authorList>
            <person name="Lai Q."/>
            <person name="Li G."/>
            <person name="Shao Z."/>
        </authorList>
    </citation>
    <scope>NUCLEOTIDE SEQUENCE [LARGE SCALE GENOMIC DNA]</scope>
    <source>
        <strain evidence="4 5">22II1-22F33</strain>
    </source>
</reference>
<dbReference type="PANTHER" id="PTHR30035">
    <property type="entry name" value="LIPOPROTEIN VACJ-RELATED"/>
    <property type="match status" value="1"/>
</dbReference>
<feature type="region of interest" description="Disordered" evidence="3">
    <location>
        <begin position="229"/>
        <end position="273"/>
    </location>
</feature>
<proteinExistence type="inferred from homology"/>
<gene>
    <name evidence="4" type="ORF">ATO3_07370</name>
</gene>
<dbReference type="Pfam" id="PF04333">
    <property type="entry name" value="MlaA"/>
    <property type="match status" value="1"/>
</dbReference>
<dbReference type="GO" id="GO:0120010">
    <property type="term" value="P:intermembrane phospholipid transfer"/>
    <property type="evidence" value="ECO:0007669"/>
    <property type="project" value="TreeGrafter"/>
</dbReference>
<dbReference type="PANTHER" id="PTHR30035:SF3">
    <property type="entry name" value="INTERMEMBRANE PHOSPHOLIPID TRANSPORT SYSTEM LIPOPROTEIN MLAA"/>
    <property type="match status" value="1"/>
</dbReference>
<dbReference type="AlphaFoldDB" id="A0A225NQV3"/>
<dbReference type="InterPro" id="IPR007428">
    <property type="entry name" value="MlaA"/>
</dbReference>
<evidence type="ECO:0000313" key="5">
    <source>
        <dbReference type="Proteomes" id="UP000215377"/>
    </source>
</evidence>
<accession>A0A225NQV3</accession>
<protein>
    <submittedName>
        <fullName evidence="4">VacJ lipoprotein</fullName>
    </submittedName>
</protein>
<evidence type="ECO:0000256" key="2">
    <source>
        <dbReference type="ARBA" id="ARBA00022729"/>
    </source>
</evidence>